<reference evidence="2 3" key="1">
    <citation type="submission" date="2022-10" db="EMBL/GenBank/DDBJ databases">
        <title>WGS assembly of Paspalum vaginatum 540-79.</title>
        <authorList>
            <person name="Sun G."/>
            <person name="Wase N."/>
            <person name="Shu S."/>
            <person name="Jenkins J."/>
            <person name="Zhou B."/>
            <person name="Torres-Rodriguez J."/>
            <person name="Chen C."/>
            <person name="Sandor L."/>
            <person name="Plott C."/>
            <person name="Yoshinga Y."/>
            <person name="Daum C."/>
            <person name="Qi P."/>
            <person name="Barry K."/>
            <person name="Lipzen A."/>
            <person name="Berry L."/>
            <person name="Pedersen C."/>
            <person name="Gottilla T."/>
            <person name="Foltz A."/>
            <person name="Yu H."/>
            <person name="O'Malley R."/>
            <person name="Zhang C."/>
            <person name="Devos K."/>
            <person name="Sigmon B."/>
            <person name="Yu B."/>
            <person name="Obata T."/>
            <person name="Schmutz J."/>
            <person name="Schnable J."/>
        </authorList>
    </citation>
    <scope>NUCLEOTIDE SEQUENCE [LARGE SCALE GENOMIC DNA]</scope>
    <source>
        <strain evidence="3">cv. 540-79</strain>
    </source>
</reference>
<dbReference type="InterPro" id="IPR002130">
    <property type="entry name" value="Cyclophilin-type_PPIase_dom"/>
</dbReference>
<dbReference type="EMBL" id="MU629481">
    <property type="protein sequence ID" value="KAJ1256746.1"/>
    <property type="molecule type" value="Genomic_DNA"/>
</dbReference>
<dbReference type="GO" id="GO:0003755">
    <property type="term" value="F:peptidyl-prolyl cis-trans isomerase activity"/>
    <property type="evidence" value="ECO:0007669"/>
    <property type="project" value="InterPro"/>
</dbReference>
<dbReference type="Pfam" id="PF00160">
    <property type="entry name" value="Pro_isomerase"/>
    <property type="match status" value="1"/>
</dbReference>
<organism evidence="2 3">
    <name type="scientific">Paspalum vaginatum</name>
    <name type="common">seashore paspalum</name>
    <dbReference type="NCBI Taxonomy" id="158149"/>
    <lineage>
        <taxon>Eukaryota</taxon>
        <taxon>Viridiplantae</taxon>
        <taxon>Streptophyta</taxon>
        <taxon>Embryophyta</taxon>
        <taxon>Tracheophyta</taxon>
        <taxon>Spermatophyta</taxon>
        <taxon>Magnoliopsida</taxon>
        <taxon>Liliopsida</taxon>
        <taxon>Poales</taxon>
        <taxon>Poaceae</taxon>
        <taxon>PACMAD clade</taxon>
        <taxon>Panicoideae</taxon>
        <taxon>Andropogonodae</taxon>
        <taxon>Paspaleae</taxon>
        <taxon>Paspalinae</taxon>
        <taxon>Paspalum</taxon>
    </lineage>
</organism>
<dbReference type="AlphaFoldDB" id="A0A9W7XD42"/>
<evidence type="ECO:0000313" key="3">
    <source>
        <dbReference type="Proteomes" id="UP001164776"/>
    </source>
</evidence>
<dbReference type="SUPFAM" id="SSF50891">
    <property type="entry name" value="Cyclophilin-like"/>
    <property type="match status" value="1"/>
</dbReference>
<accession>A0A9W7XD42</accession>
<evidence type="ECO:0000259" key="1">
    <source>
        <dbReference type="Pfam" id="PF00160"/>
    </source>
</evidence>
<keyword evidence="3" id="KW-1185">Reference proteome</keyword>
<sequence>MYAFVIEGCFHYRLIILAWCTLVRIADENLIFFLFLQFFITCAKCDRLDNKHVVFGGKLAQMLPFLCLE</sequence>
<name>A0A9W7XD42_9POAL</name>
<evidence type="ECO:0000313" key="2">
    <source>
        <dbReference type="EMBL" id="KAJ1256746.1"/>
    </source>
</evidence>
<dbReference type="Proteomes" id="UP001164776">
    <property type="component" value="Unassembled WGS sequence"/>
</dbReference>
<proteinExistence type="predicted"/>
<feature type="domain" description="PPIase cyclophilin-type" evidence="1">
    <location>
        <begin position="37"/>
        <end position="56"/>
    </location>
</feature>
<dbReference type="Gene3D" id="2.40.100.10">
    <property type="entry name" value="Cyclophilin-like"/>
    <property type="match status" value="1"/>
</dbReference>
<dbReference type="InterPro" id="IPR029000">
    <property type="entry name" value="Cyclophilin-like_dom_sf"/>
</dbReference>
<protein>
    <recommendedName>
        <fullName evidence="1">PPIase cyclophilin-type domain-containing protein</fullName>
    </recommendedName>
</protein>
<gene>
    <name evidence="2" type="ORF">BS78_K317300</name>
</gene>
<comment type="caution">
    <text evidence="2">The sequence shown here is derived from an EMBL/GenBank/DDBJ whole genome shotgun (WGS) entry which is preliminary data.</text>
</comment>